<dbReference type="InterPro" id="IPR001810">
    <property type="entry name" value="F-box_dom"/>
</dbReference>
<proteinExistence type="predicted"/>
<accession>A0A9N9EEP3</accession>
<evidence type="ECO:0000313" key="2">
    <source>
        <dbReference type="EMBL" id="CAG8674302.1"/>
    </source>
</evidence>
<comment type="caution">
    <text evidence="2">The sequence shown here is derived from an EMBL/GenBank/DDBJ whole genome shotgun (WGS) entry which is preliminary data.</text>
</comment>
<dbReference type="CDD" id="cd09917">
    <property type="entry name" value="F-box_SF"/>
    <property type="match status" value="1"/>
</dbReference>
<organism evidence="2 3">
    <name type="scientific">Dentiscutata erythropus</name>
    <dbReference type="NCBI Taxonomy" id="1348616"/>
    <lineage>
        <taxon>Eukaryota</taxon>
        <taxon>Fungi</taxon>
        <taxon>Fungi incertae sedis</taxon>
        <taxon>Mucoromycota</taxon>
        <taxon>Glomeromycotina</taxon>
        <taxon>Glomeromycetes</taxon>
        <taxon>Diversisporales</taxon>
        <taxon>Gigasporaceae</taxon>
        <taxon>Dentiscutata</taxon>
    </lineage>
</organism>
<sequence length="743" mass="85901">METITATIVRYSFVTKQPASIVFHLAFPFFELNLILSNWETNPNINRKNFIFNTLFPNITTGDSKSYSTDRYISNNVTSWIRNWLSYAHSQYEIVPSLIDENITISLNDNLCDTLEQCSQQCILIDHIESAHILRESSMINSTKEIEYSRFKELFYDDEIECNKNICLQETLYSSALPEQRIESQNIDNEIDTCSKFYSAVEQQDEFVGVVNSPTKSLEPSLEKSCNIESSNNISHDMQQIEETSETSQMTQSVSSIMSQECEKIENNGERCLLDNSLYVTVVPEVIHIERAPASLADLPLDIFIEICYHLSPNSLFALIGVCKQFRNWLRSSSSHITTDIWRTSRTKFISYLPRPPPVGIDEITYIKLAMLERGCQYCGAKTETPKVYWAFRVRCCSTCLRKRITTPDNLPHWAKTPIDITTVVPYENVPVLNSTTGAKIIAYLNSHLESARREFISTPPKHRANWIQKKKTMVAQILTNVQKRERLDELYLRKKSLEDMRTFKMLIEEFKQTKDEKGLKPYKEKYIVQLPSYIEAKEVYRIPFMTNPWPTFVLRLKNEYTDLMKKTVRLEQITNAILSLITSYDTLSCAINMPPGSGYQIYISDPVIDCLHWCPSFCNPPFVNNDPLIPWTDEFLIQTLIPRLRKEARRLVKKSKVNRPGPFTTVKGCINLAAKQFDDEDKELFVCKLCWKSSKRLHSYDAICRHLTSGCHSIGRVDNERMIEVDKDVVKKVLPNWFASII</sequence>
<dbReference type="EMBL" id="CAJVPY010007050">
    <property type="protein sequence ID" value="CAG8674302.1"/>
    <property type="molecule type" value="Genomic_DNA"/>
</dbReference>
<evidence type="ECO:0000259" key="1">
    <source>
        <dbReference type="PROSITE" id="PS50181"/>
    </source>
</evidence>
<dbReference type="SUPFAM" id="SSF81383">
    <property type="entry name" value="F-box domain"/>
    <property type="match status" value="1"/>
</dbReference>
<keyword evidence="3" id="KW-1185">Reference proteome</keyword>
<dbReference type="Proteomes" id="UP000789405">
    <property type="component" value="Unassembled WGS sequence"/>
</dbReference>
<dbReference type="AlphaFoldDB" id="A0A9N9EEP3"/>
<dbReference type="PROSITE" id="PS50181">
    <property type="entry name" value="FBOX"/>
    <property type="match status" value="1"/>
</dbReference>
<dbReference type="OrthoDB" id="2322499at2759"/>
<protein>
    <submittedName>
        <fullName evidence="2">9557_t:CDS:1</fullName>
    </submittedName>
</protein>
<dbReference type="SMART" id="SM00256">
    <property type="entry name" value="FBOX"/>
    <property type="match status" value="1"/>
</dbReference>
<dbReference type="Pfam" id="PF00646">
    <property type="entry name" value="F-box"/>
    <property type="match status" value="1"/>
</dbReference>
<gene>
    <name evidence="2" type="ORF">DERYTH_LOCUS11426</name>
</gene>
<reference evidence="2" key="1">
    <citation type="submission" date="2021-06" db="EMBL/GenBank/DDBJ databases">
        <authorList>
            <person name="Kallberg Y."/>
            <person name="Tangrot J."/>
            <person name="Rosling A."/>
        </authorList>
    </citation>
    <scope>NUCLEOTIDE SEQUENCE</scope>
    <source>
        <strain evidence="2">MA453B</strain>
    </source>
</reference>
<feature type="domain" description="F-box" evidence="1">
    <location>
        <begin position="293"/>
        <end position="345"/>
    </location>
</feature>
<evidence type="ECO:0000313" key="3">
    <source>
        <dbReference type="Proteomes" id="UP000789405"/>
    </source>
</evidence>
<name>A0A9N9EEP3_9GLOM</name>
<dbReference type="InterPro" id="IPR036047">
    <property type="entry name" value="F-box-like_dom_sf"/>
</dbReference>